<evidence type="ECO:0000313" key="2">
    <source>
        <dbReference type="Proteomes" id="UP001627154"/>
    </source>
</evidence>
<evidence type="ECO:0000313" key="1">
    <source>
        <dbReference type="EMBL" id="KAL3386426.1"/>
    </source>
</evidence>
<accession>A0ABD2W1J9</accession>
<comment type="caution">
    <text evidence="1">The sequence shown here is derived from an EMBL/GenBank/DDBJ whole genome shotgun (WGS) entry which is preliminary data.</text>
</comment>
<name>A0ABD2W1J9_9HYME</name>
<organism evidence="1 2">
    <name type="scientific">Trichogramma kaykai</name>
    <dbReference type="NCBI Taxonomy" id="54128"/>
    <lineage>
        <taxon>Eukaryota</taxon>
        <taxon>Metazoa</taxon>
        <taxon>Ecdysozoa</taxon>
        <taxon>Arthropoda</taxon>
        <taxon>Hexapoda</taxon>
        <taxon>Insecta</taxon>
        <taxon>Pterygota</taxon>
        <taxon>Neoptera</taxon>
        <taxon>Endopterygota</taxon>
        <taxon>Hymenoptera</taxon>
        <taxon>Apocrita</taxon>
        <taxon>Proctotrupomorpha</taxon>
        <taxon>Chalcidoidea</taxon>
        <taxon>Trichogrammatidae</taxon>
        <taxon>Trichogramma</taxon>
    </lineage>
</organism>
<sequence length="165" mass="18920">MYRKSVLEPALTEVDSLFAPAVPGKTKKVHHSASGKNFLSFAQAVVRNTKKFLADNVDSLIEVIYYRCQHALRTEPKSAIKQISRNFVDKREGPLLLQVHFGCVIKSKDSNIVLDYEKLETLLARGFYKQRNYFLRKAGRVHSANQFGRLTRYDILTHIWSMTSS</sequence>
<dbReference type="EMBL" id="JBJJXI010000147">
    <property type="protein sequence ID" value="KAL3386426.1"/>
    <property type="molecule type" value="Genomic_DNA"/>
</dbReference>
<keyword evidence="2" id="KW-1185">Reference proteome</keyword>
<gene>
    <name evidence="1" type="ORF">TKK_018278</name>
</gene>
<dbReference type="AlphaFoldDB" id="A0ABD2W1J9"/>
<protein>
    <submittedName>
        <fullName evidence="1">Uncharacterized protein</fullName>
    </submittedName>
</protein>
<reference evidence="1 2" key="1">
    <citation type="journal article" date="2024" name="bioRxiv">
        <title>A reference genome for Trichogramma kaykai: A tiny desert-dwelling parasitoid wasp with competing sex-ratio distorters.</title>
        <authorList>
            <person name="Culotta J."/>
            <person name="Lindsey A.R."/>
        </authorList>
    </citation>
    <scope>NUCLEOTIDE SEQUENCE [LARGE SCALE GENOMIC DNA]</scope>
    <source>
        <strain evidence="1 2">KSX58</strain>
    </source>
</reference>
<proteinExistence type="predicted"/>
<dbReference type="Proteomes" id="UP001627154">
    <property type="component" value="Unassembled WGS sequence"/>
</dbReference>